<name>A0A8J6TN71_9BACT</name>
<sequence>MKKDLDYYMSLPYAIEVVPIPDSQGGGYTAQLPQLGRFAFVGDGETIEEAISDLEYFKRERFVAYLKDGIEIPEPKPETVQRNIRYLE</sequence>
<dbReference type="EMBL" id="JACNJH010000174">
    <property type="protein sequence ID" value="MBC8362166.1"/>
    <property type="molecule type" value="Genomic_DNA"/>
</dbReference>
<evidence type="ECO:0000313" key="2">
    <source>
        <dbReference type="Proteomes" id="UP000603434"/>
    </source>
</evidence>
<organism evidence="1 2">
    <name type="scientific">Candidatus Desulfatibia profunda</name>
    <dbReference type="NCBI Taxonomy" id="2841695"/>
    <lineage>
        <taxon>Bacteria</taxon>
        <taxon>Pseudomonadati</taxon>
        <taxon>Thermodesulfobacteriota</taxon>
        <taxon>Desulfobacteria</taxon>
        <taxon>Desulfobacterales</taxon>
        <taxon>Desulfobacterales incertae sedis</taxon>
        <taxon>Candidatus Desulfatibia</taxon>
    </lineage>
</organism>
<protein>
    <submittedName>
        <fullName evidence="1">Type II toxin-antitoxin system HicB family antitoxin</fullName>
    </submittedName>
</protein>
<proteinExistence type="predicted"/>
<dbReference type="SUPFAM" id="SSF143100">
    <property type="entry name" value="TTHA1013/TTHA0281-like"/>
    <property type="match status" value="1"/>
</dbReference>
<dbReference type="Proteomes" id="UP000603434">
    <property type="component" value="Unassembled WGS sequence"/>
</dbReference>
<gene>
    <name evidence="1" type="ORF">H8E23_12305</name>
</gene>
<dbReference type="AlphaFoldDB" id="A0A8J6TN71"/>
<reference evidence="1 2" key="1">
    <citation type="submission" date="2020-08" db="EMBL/GenBank/DDBJ databases">
        <title>Bridging the membrane lipid divide: bacteria of the FCB group superphylum have the potential to synthesize archaeal ether lipids.</title>
        <authorList>
            <person name="Villanueva L."/>
            <person name="Von Meijenfeldt F.A.B."/>
            <person name="Westbye A.B."/>
            <person name="Yadav S."/>
            <person name="Hopmans E.C."/>
            <person name="Dutilh B.E."/>
            <person name="Sinninghe Damste J.S."/>
        </authorList>
    </citation>
    <scope>NUCLEOTIDE SEQUENCE [LARGE SCALE GENOMIC DNA]</scope>
    <source>
        <strain evidence="1">NIOZ-UU30</strain>
    </source>
</reference>
<dbReference type="InterPro" id="IPR035069">
    <property type="entry name" value="TTHA1013/TTHA0281-like"/>
</dbReference>
<accession>A0A8J6TN71</accession>
<comment type="caution">
    <text evidence="1">The sequence shown here is derived from an EMBL/GenBank/DDBJ whole genome shotgun (WGS) entry which is preliminary data.</text>
</comment>
<dbReference type="Gene3D" id="3.30.160.250">
    <property type="match status" value="1"/>
</dbReference>
<evidence type="ECO:0000313" key="1">
    <source>
        <dbReference type="EMBL" id="MBC8362166.1"/>
    </source>
</evidence>